<dbReference type="Proteomes" id="UP001224122">
    <property type="component" value="Unassembled WGS sequence"/>
</dbReference>
<evidence type="ECO:0000313" key="3">
    <source>
        <dbReference type="Proteomes" id="UP001224122"/>
    </source>
</evidence>
<feature type="transmembrane region" description="Helical" evidence="1">
    <location>
        <begin position="444"/>
        <end position="466"/>
    </location>
</feature>
<keyword evidence="3" id="KW-1185">Reference proteome</keyword>
<evidence type="ECO:0000256" key="1">
    <source>
        <dbReference type="SAM" id="Phobius"/>
    </source>
</evidence>
<keyword evidence="1" id="KW-0472">Membrane</keyword>
<accession>A0ABT9XVU0</accession>
<reference evidence="2 3" key="1">
    <citation type="submission" date="2023-07" db="EMBL/GenBank/DDBJ databases">
        <title>Genomic Encyclopedia of Type Strains, Phase IV (KMG-IV): sequencing the most valuable type-strain genomes for metagenomic binning, comparative biology and taxonomic classification.</title>
        <authorList>
            <person name="Goeker M."/>
        </authorList>
    </citation>
    <scope>NUCLEOTIDE SEQUENCE [LARGE SCALE GENOMIC DNA]</scope>
    <source>
        <strain evidence="2 3">DSM 27594</strain>
    </source>
</reference>
<feature type="transmembrane region" description="Helical" evidence="1">
    <location>
        <begin position="403"/>
        <end position="424"/>
    </location>
</feature>
<protein>
    <recommendedName>
        <fullName evidence="4">Group-specific protein</fullName>
    </recommendedName>
</protein>
<comment type="caution">
    <text evidence="2">The sequence shown here is derived from an EMBL/GenBank/DDBJ whole genome shotgun (WGS) entry which is preliminary data.</text>
</comment>
<name>A0ABT9XVU0_9BACI</name>
<keyword evidence="1" id="KW-0812">Transmembrane</keyword>
<dbReference type="RefSeq" id="WP_307408842.1">
    <property type="nucleotide sequence ID" value="NZ_JAUSTW010000004.1"/>
</dbReference>
<gene>
    <name evidence="2" type="ORF">J2S10_002872</name>
</gene>
<evidence type="ECO:0000313" key="2">
    <source>
        <dbReference type="EMBL" id="MDQ0199690.1"/>
    </source>
</evidence>
<proteinExistence type="predicted"/>
<sequence>MERIELKEKTVSTAIFQFIFPFFIKDDSDRNISSFLKKQHFSAFRLGRIEDESAYYGKYQISHRDLEAFFPPFTNRILFPLSEKDKGFQRFSKALKLNGKLTTVHFHHPFQIHSIDITLCPFQLGFLTIRTEIMCPESLSFSQALEFAACFRELGFQNFKQKQLQIEMDGNTITHLEKLLFEVLVPDLTRFINKEHVRGAYFNTIPFIEKERMYVQSLIAFTEKESIELVDVYRSANLSGLTPDGKPFVTANNPDYIQQKFKQHGYDRLAPNTYYFIEENCFSCITNKNRDLNNELTKQLFGEFYYLLLLNLFHKFVFFKVANVYSKVIIEQDSKEIKELIYTINSFTSNYFFSVFPAQSQGKELFTLLRTAFSIDFFYNETKETLFSLFKYEENTVTKRDSFLLLILTMYTVICGIFSMNLFTDDLKGKIKWQHMLSYNPFEYFAVFVAFSGLIVSIILGIQSFIQGMKDRKNKKKWVRQTVLSKKK</sequence>
<evidence type="ECO:0008006" key="4">
    <source>
        <dbReference type="Google" id="ProtNLM"/>
    </source>
</evidence>
<organism evidence="2 3">
    <name type="scientific">Neobacillus ginsengisoli</name>
    <dbReference type="NCBI Taxonomy" id="904295"/>
    <lineage>
        <taxon>Bacteria</taxon>
        <taxon>Bacillati</taxon>
        <taxon>Bacillota</taxon>
        <taxon>Bacilli</taxon>
        <taxon>Bacillales</taxon>
        <taxon>Bacillaceae</taxon>
        <taxon>Neobacillus</taxon>
    </lineage>
</organism>
<dbReference type="EMBL" id="JAUSTW010000004">
    <property type="protein sequence ID" value="MDQ0199690.1"/>
    <property type="molecule type" value="Genomic_DNA"/>
</dbReference>
<keyword evidence="1" id="KW-1133">Transmembrane helix</keyword>